<comment type="caution">
    <text evidence="1">The sequence shown here is derived from an EMBL/GenBank/DDBJ whole genome shotgun (WGS) entry which is preliminary data.</text>
</comment>
<gene>
    <name evidence="1" type="ORF">KC717_05245</name>
</gene>
<evidence type="ECO:0000313" key="2">
    <source>
        <dbReference type="Proteomes" id="UP000754563"/>
    </source>
</evidence>
<reference evidence="1" key="1">
    <citation type="submission" date="2020-04" db="EMBL/GenBank/DDBJ databases">
        <authorList>
            <person name="Zhang T."/>
        </authorList>
    </citation>
    <scope>NUCLEOTIDE SEQUENCE</scope>
    <source>
        <strain evidence="1">HKST-UBA11</strain>
    </source>
</reference>
<evidence type="ECO:0000313" key="1">
    <source>
        <dbReference type="EMBL" id="MCA9386025.1"/>
    </source>
</evidence>
<dbReference type="EMBL" id="JAGQLH010000069">
    <property type="protein sequence ID" value="MCA9386025.1"/>
    <property type="molecule type" value="Genomic_DNA"/>
</dbReference>
<proteinExistence type="predicted"/>
<reference evidence="1" key="2">
    <citation type="journal article" date="2021" name="Microbiome">
        <title>Successional dynamics and alternative stable states in a saline activated sludge microbial community over 9 years.</title>
        <authorList>
            <person name="Wang Y."/>
            <person name="Ye J."/>
            <person name="Ju F."/>
            <person name="Liu L."/>
            <person name="Boyd J.A."/>
            <person name="Deng Y."/>
            <person name="Parks D.H."/>
            <person name="Jiang X."/>
            <person name="Yin X."/>
            <person name="Woodcroft B.J."/>
            <person name="Tyson G.W."/>
            <person name="Hugenholtz P."/>
            <person name="Polz M.F."/>
            <person name="Zhang T."/>
        </authorList>
    </citation>
    <scope>NUCLEOTIDE SEQUENCE</scope>
    <source>
        <strain evidence="1">HKST-UBA11</strain>
    </source>
</reference>
<dbReference type="AlphaFoldDB" id="A0A955L9G4"/>
<name>A0A955L9G4_9BACT</name>
<protein>
    <recommendedName>
        <fullName evidence="3">HD domain-containing protein</fullName>
    </recommendedName>
</protein>
<dbReference type="Gene3D" id="1.10.3210.10">
    <property type="entry name" value="Hypothetical protein af1432"/>
    <property type="match status" value="1"/>
</dbReference>
<dbReference type="Proteomes" id="UP000754563">
    <property type="component" value="Unassembled WGS sequence"/>
</dbReference>
<organism evidence="1 2">
    <name type="scientific">Candidatus Dojkabacteria bacterium</name>
    <dbReference type="NCBI Taxonomy" id="2099670"/>
    <lineage>
        <taxon>Bacteria</taxon>
        <taxon>Candidatus Dojkabacteria</taxon>
    </lineage>
</organism>
<sequence length="189" mass="21543">MTTIKDVIEAANELAYSEALDTDLPLVKHIDISTATGLRLAEELGANVDVVEAGTYFMDCMIGQAYKQKKLDKHVEMSRDAAADLMDKIKFDDKDAYTAILKCVEEHHGGVDFHSLESEICCNADCYRFISIEGFISAVRYLRDMDFEDLVKLLRNKVDEKWNALTLDICKEELEPQYKLINQMFEQLS</sequence>
<dbReference type="SUPFAM" id="SSF109604">
    <property type="entry name" value="HD-domain/PDEase-like"/>
    <property type="match status" value="1"/>
</dbReference>
<evidence type="ECO:0008006" key="3">
    <source>
        <dbReference type="Google" id="ProtNLM"/>
    </source>
</evidence>
<accession>A0A955L9G4</accession>